<protein>
    <recommendedName>
        <fullName evidence="4">Transthyretin-like family protein</fullName>
    </recommendedName>
</protein>
<dbReference type="AlphaFoldDB" id="A0A016VTL7"/>
<name>A0A016VTL7_9BILA</name>
<keyword evidence="3" id="KW-1185">Reference proteome</keyword>
<feature type="chain" id="PRO_5001493791" description="Transthyretin-like family protein" evidence="1">
    <location>
        <begin position="22"/>
        <end position="102"/>
    </location>
</feature>
<evidence type="ECO:0000313" key="3">
    <source>
        <dbReference type="Proteomes" id="UP000024635"/>
    </source>
</evidence>
<evidence type="ECO:0008006" key="4">
    <source>
        <dbReference type="Google" id="ProtNLM"/>
    </source>
</evidence>
<evidence type="ECO:0000256" key="1">
    <source>
        <dbReference type="SAM" id="SignalP"/>
    </source>
</evidence>
<evidence type="ECO:0000313" key="2">
    <source>
        <dbReference type="EMBL" id="EYC30765.1"/>
    </source>
</evidence>
<dbReference type="EMBL" id="JARK01001340">
    <property type="protein sequence ID" value="EYC30765.1"/>
    <property type="molecule type" value="Genomic_DNA"/>
</dbReference>
<keyword evidence="1" id="KW-0732">Signal</keyword>
<gene>
    <name evidence="2" type="primary">Acey_s0004.g1759</name>
    <name evidence="2" type="ORF">Y032_0004g1759</name>
</gene>
<feature type="signal peptide" evidence="1">
    <location>
        <begin position="1"/>
        <end position="21"/>
    </location>
</feature>
<reference evidence="3" key="1">
    <citation type="journal article" date="2015" name="Nat. Genet.">
        <title>The genome and transcriptome of the zoonotic hookworm Ancylostoma ceylanicum identify infection-specific gene families.</title>
        <authorList>
            <person name="Schwarz E.M."/>
            <person name="Hu Y."/>
            <person name="Antoshechkin I."/>
            <person name="Miller M.M."/>
            <person name="Sternberg P.W."/>
            <person name="Aroian R.V."/>
        </authorList>
    </citation>
    <scope>NUCLEOTIDE SEQUENCE</scope>
    <source>
        <strain evidence="3">HY135</strain>
    </source>
</reference>
<proteinExistence type="predicted"/>
<accession>A0A016VTL7</accession>
<comment type="caution">
    <text evidence="2">The sequence shown here is derived from an EMBL/GenBank/DDBJ whole genome shotgun (WGS) entry which is preliminary data.</text>
</comment>
<dbReference type="Proteomes" id="UP000024635">
    <property type="component" value="Unassembled WGS sequence"/>
</dbReference>
<sequence length="102" mass="10950">MGKLNFIVLATASLLAALCEGRRITFAIGFCPGGYLDEATISNGILNPINARRENLTNGEQNNGLSGGKMPPATNMTQLVSHLLVELHHNACTNYYPCTTMP</sequence>
<organism evidence="2 3">
    <name type="scientific">Ancylostoma ceylanicum</name>
    <dbReference type="NCBI Taxonomy" id="53326"/>
    <lineage>
        <taxon>Eukaryota</taxon>
        <taxon>Metazoa</taxon>
        <taxon>Ecdysozoa</taxon>
        <taxon>Nematoda</taxon>
        <taxon>Chromadorea</taxon>
        <taxon>Rhabditida</taxon>
        <taxon>Rhabditina</taxon>
        <taxon>Rhabditomorpha</taxon>
        <taxon>Strongyloidea</taxon>
        <taxon>Ancylostomatidae</taxon>
        <taxon>Ancylostomatinae</taxon>
        <taxon>Ancylostoma</taxon>
    </lineage>
</organism>